<dbReference type="Proteomes" id="UP000316217">
    <property type="component" value="Unassembled WGS sequence"/>
</dbReference>
<dbReference type="Gene3D" id="1.10.10.10">
    <property type="entry name" value="Winged helix-like DNA-binding domain superfamily/Winged helix DNA-binding domain"/>
    <property type="match status" value="1"/>
</dbReference>
<reference evidence="1 2" key="1">
    <citation type="journal article" date="2019" name="Nat. Microbiol.">
        <title>Wide diversity of methane and short-chain alkane metabolisms in uncultured archaea.</title>
        <authorList>
            <person name="Borrel G."/>
            <person name="Adam P.S."/>
            <person name="McKay L.J."/>
            <person name="Chen L.X."/>
            <person name="Sierra-Garcia I.N."/>
            <person name="Sieber C.M."/>
            <person name="Letourneur Q."/>
            <person name="Ghozlane A."/>
            <person name="Andersen G.L."/>
            <person name="Li W.J."/>
            <person name="Hallam S.J."/>
            <person name="Muyzer G."/>
            <person name="de Oliveira V.M."/>
            <person name="Inskeep W.P."/>
            <person name="Banfield J.F."/>
            <person name="Gribaldo S."/>
        </authorList>
    </citation>
    <scope>NUCLEOTIDE SEQUENCE [LARGE SCALE GENOMIC DNA]</scope>
    <source>
        <strain evidence="1">NM4</strain>
    </source>
</reference>
<protein>
    <submittedName>
        <fullName evidence="1">MGMT family protein</fullName>
    </submittedName>
</protein>
<organism evidence="1 2">
    <name type="scientific">Candidatus Methanodesulfokora washburnensis</name>
    <dbReference type="NCBI Taxonomy" id="2478471"/>
    <lineage>
        <taxon>Archaea</taxon>
        <taxon>Thermoproteota</taxon>
        <taxon>Candidatus Korarchaeia</taxon>
        <taxon>Candidatus Korarchaeia incertae sedis</taxon>
        <taxon>Candidatus Methanodesulfokora</taxon>
    </lineage>
</organism>
<name>A0A520KPU6_9CREN</name>
<dbReference type="EMBL" id="RXII01000014">
    <property type="protein sequence ID" value="RZN63438.1"/>
    <property type="molecule type" value="Genomic_DNA"/>
</dbReference>
<comment type="caution">
    <text evidence="1">The sequence shown here is derived from an EMBL/GenBank/DDBJ whole genome shotgun (WGS) entry which is preliminary data.</text>
</comment>
<proteinExistence type="predicted"/>
<dbReference type="AlphaFoldDB" id="A0A520KPU6"/>
<evidence type="ECO:0000313" key="1">
    <source>
        <dbReference type="EMBL" id="RZN63438.1"/>
    </source>
</evidence>
<sequence>MLNANLKESSLYIYISSIAFGGTLSEDLSVLDREVASVISSIPRGKVTTIKTIAESLGDKRATLAVFLSLKKLKNRGIEGGTGLSGRICKQIRMQYPCLKQKVSL</sequence>
<accession>A0A520KPU6</accession>
<evidence type="ECO:0000313" key="2">
    <source>
        <dbReference type="Proteomes" id="UP000316217"/>
    </source>
</evidence>
<gene>
    <name evidence="1" type="ORF">EF810_00850</name>
</gene>
<dbReference type="InterPro" id="IPR036388">
    <property type="entry name" value="WH-like_DNA-bd_sf"/>
</dbReference>